<dbReference type="EMBL" id="DTGT01000273">
    <property type="protein sequence ID" value="HGH61386.1"/>
    <property type="molecule type" value="Genomic_DNA"/>
</dbReference>
<evidence type="ECO:0000256" key="2">
    <source>
        <dbReference type="ARBA" id="ARBA00022490"/>
    </source>
</evidence>
<dbReference type="CDD" id="cd02440">
    <property type="entry name" value="AdoMet_MTases"/>
    <property type="match status" value="1"/>
</dbReference>
<dbReference type="InterPro" id="IPR004498">
    <property type="entry name" value="Ribosomal_PrmA_MeTrfase"/>
</dbReference>
<proteinExistence type="inferred from homology"/>
<dbReference type="AlphaFoldDB" id="A0A7C4AS78"/>
<dbReference type="Gene3D" id="3.40.50.150">
    <property type="entry name" value="Vaccinia Virus protein VP39"/>
    <property type="match status" value="1"/>
</dbReference>
<evidence type="ECO:0000256" key="4">
    <source>
        <dbReference type="ARBA" id="ARBA00022679"/>
    </source>
</evidence>
<keyword evidence="4 6" id="KW-0808">Transferase</keyword>
<dbReference type="PANTHER" id="PTHR43648:SF1">
    <property type="entry name" value="ELECTRON TRANSFER FLAVOPROTEIN BETA SUBUNIT LYSINE METHYLTRANSFERASE"/>
    <property type="match status" value="1"/>
</dbReference>
<dbReference type="PIRSF" id="PIRSF000401">
    <property type="entry name" value="RPL11_MTase"/>
    <property type="match status" value="1"/>
</dbReference>
<accession>A0A7C4AS78</accession>
<comment type="similarity">
    <text evidence="1">Belongs to the methyltransferase superfamily. PrmA family.</text>
</comment>
<name>A0A7C4AS78_9BACT</name>
<keyword evidence="2" id="KW-0963">Cytoplasm</keyword>
<reference evidence="6" key="1">
    <citation type="journal article" date="2020" name="mSystems">
        <title>Genome- and Community-Level Interaction Insights into Carbon Utilization and Element Cycling Functions of Hydrothermarchaeota in Hydrothermal Sediment.</title>
        <authorList>
            <person name="Zhou Z."/>
            <person name="Liu Y."/>
            <person name="Xu W."/>
            <person name="Pan J."/>
            <person name="Luo Z.H."/>
            <person name="Li M."/>
        </authorList>
    </citation>
    <scope>NUCLEOTIDE SEQUENCE [LARGE SCALE GENOMIC DNA]</scope>
    <source>
        <strain evidence="6">SpSt-769</strain>
    </source>
</reference>
<dbReference type="InterPro" id="IPR029063">
    <property type="entry name" value="SAM-dependent_MTases_sf"/>
</dbReference>
<dbReference type="InterPro" id="IPR050078">
    <property type="entry name" value="Ribosomal_L11_MeTrfase_PrmA"/>
</dbReference>
<protein>
    <submittedName>
        <fullName evidence="6">Methyltransferase domain-containing protein</fullName>
    </submittedName>
</protein>
<keyword evidence="5" id="KW-0949">S-adenosyl-L-methionine</keyword>
<keyword evidence="3 6" id="KW-0489">Methyltransferase</keyword>
<evidence type="ECO:0000256" key="5">
    <source>
        <dbReference type="ARBA" id="ARBA00022691"/>
    </source>
</evidence>
<evidence type="ECO:0000256" key="3">
    <source>
        <dbReference type="ARBA" id="ARBA00022603"/>
    </source>
</evidence>
<organism evidence="6">
    <name type="scientific">Desulfomonile tiedjei</name>
    <dbReference type="NCBI Taxonomy" id="2358"/>
    <lineage>
        <taxon>Bacteria</taxon>
        <taxon>Pseudomonadati</taxon>
        <taxon>Thermodesulfobacteriota</taxon>
        <taxon>Desulfomonilia</taxon>
        <taxon>Desulfomonilales</taxon>
        <taxon>Desulfomonilaceae</taxon>
        <taxon>Desulfomonile</taxon>
    </lineage>
</organism>
<dbReference type="GO" id="GO:0032259">
    <property type="term" value="P:methylation"/>
    <property type="evidence" value="ECO:0007669"/>
    <property type="project" value="UniProtKB-KW"/>
</dbReference>
<dbReference type="PANTHER" id="PTHR43648">
    <property type="entry name" value="ELECTRON TRANSFER FLAVOPROTEIN BETA SUBUNIT LYSINE METHYLTRANSFERASE"/>
    <property type="match status" value="1"/>
</dbReference>
<dbReference type="Pfam" id="PF06325">
    <property type="entry name" value="PrmA"/>
    <property type="match status" value="1"/>
</dbReference>
<comment type="caution">
    <text evidence="6">The sequence shown here is derived from an EMBL/GenBank/DDBJ whole genome shotgun (WGS) entry which is preliminary data.</text>
</comment>
<sequence length="261" mass="27328">MILEDKNGGAVGVIAYVPEEQAQRVSAALSEYLSGLQQILPEAGNAVVSLSQAPDENWALAWQDHFTPAAIGQKFLVTPPWLSPEPGDRRVIVIEPAEAFGTGTHATTQSCIVLLERAVERLGLTPGQWTMLDVGCGSGILAFAAQRLGAGMVVAVDNDPKAVASAVKNAKLNAILDRIVFACASVDSVKARADVVAANLDAATLKTHCAHLASLATQRLVISGVTAEMWSAVSKCFIAQGLSVEEEIISAEWASGLFAAP</sequence>
<dbReference type="SUPFAM" id="SSF53335">
    <property type="entry name" value="S-adenosyl-L-methionine-dependent methyltransferases"/>
    <property type="match status" value="1"/>
</dbReference>
<evidence type="ECO:0000256" key="1">
    <source>
        <dbReference type="ARBA" id="ARBA00009741"/>
    </source>
</evidence>
<gene>
    <name evidence="6" type="ORF">ENV54_08825</name>
</gene>
<evidence type="ECO:0000313" key="6">
    <source>
        <dbReference type="EMBL" id="HGH61386.1"/>
    </source>
</evidence>
<dbReference type="GO" id="GO:0008276">
    <property type="term" value="F:protein methyltransferase activity"/>
    <property type="evidence" value="ECO:0007669"/>
    <property type="project" value="InterPro"/>
</dbReference>